<dbReference type="PROSITE" id="PS50801">
    <property type="entry name" value="STAS"/>
    <property type="match status" value="1"/>
</dbReference>
<dbReference type="STRING" id="101127.A0A1X2GYC1"/>
<dbReference type="OrthoDB" id="288203at2759"/>
<dbReference type="Gene3D" id="3.30.750.24">
    <property type="entry name" value="STAS domain"/>
    <property type="match status" value="1"/>
</dbReference>
<dbReference type="NCBIfam" id="TIGR00815">
    <property type="entry name" value="sulP"/>
    <property type="match status" value="1"/>
</dbReference>
<evidence type="ECO:0000256" key="5">
    <source>
        <dbReference type="SAM" id="MobiDB-lite"/>
    </source>
</evidence>
<organism evidence="8 9">
    <name type="scientific">Hesseltinella vesiculosa</name>
    <dbReference type="NCBI Taxonomy" id="101127"/>
    <lineage>
        <taxon>Eukaryota</taxon>
        <taxon>Fungi</taxon>
        <taxon>Fungi incertae sedis</taxon>
        <taxon>Mucoromycota</taxon>
        <taxon>Mucoromycotina</taxon>
        <taxon>Mucoromycetes</taxon>
        <taxon>Mucorales</taxon>
        <taxon>Cunninghamellaceae</taxon>
        <taxon>Hesseltinella</taxon>
    </lineage>
</organism>
<proteinExistence type="predicted"/>
<dbReference type="InterPro" id="IPR018045">
    <property type="entry name" value="S04_transporter_CS"/>
</dbReference>
<feature type="transmembrane region" description="Helical" evidence="6">
    <location>
        <begin position="43"/>
        <end position="59"/>
    </location>
</feature>
<feature type="transmembrane region" description="Helical" evidence="6">
    <location>
        <begin position="242"/>
        <end position="265"/>
    </location>
</feature>
<feature type="transmembrane region" description="Helical" evidence="6">
    <location>
        <begin position="375"/>
        <end position="393"/>
    </location>
</feature>
<evidence type="ECO:0000259" key="7">
    <source>
        <dbReference type="PROSITE" id="PS50801"/>
    </source>
</evidence>
<comment type="subcellular location">
    <subcellularLocation>
        <location evidence="1">Membrane</location>
        <topology evidence="1">Multi-pass membrane protein</topology>
    </subcellularLocation>
</comment>
<feature type="region of interest" description="Disordered" evidence="5">
    <location>
        <begin position="681"/>
        <end position="792"/>
    </location>
</feature>
<evidence type="ECO:0000256" key="6">
    <source>
        <dbReference type="SAM" id="Phobius"/>
    </source>
</evidence>
<feature type="compositionally biased region" description="Basic and acidic residues" evidence="5">
    <location>
        <begin position="726"/>
        <end position="739"/>
    </location>
</feature>
<sequence length="841" mass="93676">MYYDALPPPSLKQRLASSLQPDPNWWRSAFPILQWLPHYNRQWFYSDLLCGLTVGIVVIPQSMAYAKMAELPPSLGLYSSITGVFIYPFIGTSKDISIGTTAINSLLVGNIIVDIVNTPQFQSGLWTYAHVAGFITLCTGIINLLVASLRLGLLFDFISQPLLAGFMAGSGLTIVVNQLCKVLGIPSIDTTKPTYLIFGETLINLPHIHLDAVLGISALIFLYSVRYWTARWTKQYPHRARLFFFLNISRNIVVIIFSTLLAFLVQHIHGSSPFITLGHIPAGFQNMGVPQWDSALLSMVMSKLIGVVVLQIMEHCAIATSLGKIADYKIRVNQEIMSIGLANIFGSFFSAYPMTGAFSRTAVTAKSGARSPLCNIFAGTIVILTIYFFTPALQFIPNAAIGAIVCHAVTDLICGPRVWVKFWNTHPSEFLIFASAYIISLVTRMDIAVYIPLALSIVIQLYRLARPSFTLLGRVDLPKEPTSPTSDAITNVKEKHMLDKSPMTTANQRSLVHLQHVQLLQNNTHFVSLTDPVFHGRVIPIAPSILCFRPCADLVFENVNYLFSQLMDMVKEQTCRGKPLPLGIGGRPWNDPVASNDKGREKPVLSSVVLDLSAVYILDYSAMEALAELSRMVDQYTGNATPWFFVLNDSVHVRHGLLYAGFGRQHRKQVQTNVFRFHNDLKKKKPATPTHRLLPRFFAKPPSPASPAPSSLDLEKNDIVTTAIEDVNHHPRRRCDTRSRTSASSVSYQDVNWPPPWTQCPEDDDDDNDDSDDDDQPDDQKDVPADHPFTRPEAATIQDRYPYFFHSLLDAANAALVFLDLELQHDQHSSSPLETISIEAP</sequence>
<dbReference type="AlphaFoldDB" id="A0A1X2GYC1"/>
<dbReference type="GO" id="GO:0016020">
    <property type="term" value="C:membrane"/>
    <property type="evidence" value="ECO:0007669"/>
    <property type="project" value="UniProtKB-SubCell"/>
</dbReference>
<dbReference type="Pfam" id="PF01740">
    <property type="entry name" value="STAS"/>
    <property type="match status" value="1"/>
</dbReference>
<dbReference type="Pfam" id="PF00916">
    <property type="entry name" value="Sulfate_transp"/>
    <property type="match status" value="1"/>
</dbReference>
<evidence type="ECO:0000256" key="4">
    <source>
        <dbReference type="ARBA" id="ARBA00023136"/>
    </source>
</evidence>
<dbReference type="InterPro" id="IPR001902">
    <property type="entry name" value="SLC26A/SulP_fam"/>
</dbReference>
<protein>
    <submittedName>
        <fullName evidence="8">Sulfate permease</fullName>
    </submittedName>
</protein>
<feature type="compositionally biased region" description="Acidic residues" evidence="5">
    <location>
        <begin position="761"/>
        <end position="777"/>
    </location>
</feature>
<keyword evidence="3 6" id="KW-1133">Transmembrane helix</keyword>
<feature type="compositionally biased region" description="Basic and acidic residues" evidence="5">
    <location>
        <begin position="778"/>
        <end position="790"/>
    </location>
</feature>
<evidence type="ECO:0000256" key="1">
    <source>
        <dbReference type="ARBA" id="ARBA00004141"/>
    </source>
</evidence>
<dbReference type="SUPFAM" id="SSF52091">
    <property type="entry name" value="SpoIIaa-like"/>
    <property type="match status" value="1"/>
</dbReference>
<comment type="caution">
    <text evidence="8">The sequence shown here is derived from an EMBL/GenBank/DDBJ whole genome shotgun (WGS) entry which is preliminary data.</text>
</comment>
<feature type="transmembrane region" description="Helical" evidence="6">
    <location>
        <begin position="125"/>
        <end position="146"/>
    </location>
</feature>
<evidence type="ECO:0000313" key="9">
    <source>
        <dbReference type="Proteomes" id="UP000242146"/>
    </source>
</evidence>
<feature type="transmembrane region" description="Helical" evidence="6">
    <location>
        <begin position="335"/>
        <end position="355"/>
    </location>
</feature>
<dbReference type="PROSITE" id="PS01130">
    <property type="entry name" value="SLC26A"/>
    <property type="match status" value="1"/>
</dbReference>
<dbReference type="InterPro" id="IPR002645">
    <property type="entry name" value="STAS_dom"/>
</dbReference>
<dbReference type="InterPro" id="IPR011547">
    <property type="entry name" value="SLC26A/SulP_dom"/>
</dbReference>
<reference evidence="8 9" key="1">
    <citation type="submission" date="2016-07" db="EMBL/GenBank/DDBJ databases">
        <title>Pervasive Adenine N6-methylation of Active Genes in Fungi.</title>
        <authorList>
            <consortium name="DOE Joint Genome Institute"/>
            <person name="Mondo S.J."/>
            <person name="Dannebaum R.O."/>
            <person name="Kuo R.C."/>
            <person name="Labutti K."/>
            <person name="Haridas S."/>
            <person name="Kuo A."/>
            <person name="Salamov A."/>
            <person name="Ahrendt S.R."/>
            <person name="Lipzen A."/>
            <person name="Sullivan W."/>
            <person name="Andreopoulos W.B."/>
            <person name="Clum A."/>
            <person name="Lindquist E."/>
            <person name="Daum C."/>
            <person name="Ramamoorthy G.K."/>
            <person name="Gryganskyi A."/>
            <person name="Culley D."/>
            <person name="Magnuson J.K."/>
            <person name="James T.Y."/>
            <person name="O'Malley M.A."/>
            <person name="Stajich J.E."/>
            <person name="Spatafora J.W."/>
            <person name="Visel A."/>
            <person name="Grigoriev I.V."/>
        </authorList>
    </citation>
    <scope>NUCLEOTIDE SEQUENCE [LARGE SCALE GENOMIC DNA]</scope>
    <source>
        <strain evidence="8 9">NRRL 3301</strain>
    </source>
</reference>
<keyword evidence="9" id="KW-1185">Reference proteome</keyword>
<feature type="transmembrane region" description="Helical" evidence="6">
    <location>
        <begin position="71"/>
        <end position="90"/>
    </location>
</feature>
<dbReference type="EMBL" id="MCGT01000001">
    <property type="protein sequence ID" value="ORX63025.1"/>
    <property type="molecule type" value="Genomic_DNA"/>
</dbReference>
<accession>A0A1X2GYC1</accession>
<evidence type="ECO:0000313" key="8">
    <source>
        <dbReference type="EMBL" id="ORX63025.1"/>
    </source>
</evidence>
<dbReference type="Proteomes" id="UP000242146">
    <property type="component" value="Unassembled WGS sequence"/>
</dbReference>
<keyword evidence="2 6" id="KW-0812">Transmembrane</keyword>
<gene>
    <name evidence="8" type="ORF">DM01DRAFT_1314772</name>
</gene>
<name>A0A1X2GYC1_9FUNG</name>
<feature type="domain" description="STAS" evidence="7">
    <location>
        <begin position="543"/>
        <end position="638"/>
    </location>
</feature>
<dbReference type="InterPro" id="IPR036513">
    <property type="entry name" value="STAS_dom_sf"/>
</dbReference>
<dbReference type="GO" id="GO:0008271">
    <property type="term" value="F:secondary active sulfate transmembrane transporter activity"/>
    <property type="evidence" value="ECO:0007669"/>
    <property type="project" value="InterPro"/>
</dbReference>
<evidence type="ECO:0000256" key="3">
    <source>
        <dbReference type="ARBA" id="ARBA00022989"/>
    </source>
</evidence>
<keyword evidence="4 6" id="KW-0472">Membrane</keyword>
<feature type="compositionally biased region" description="Polar residues" evidence="5">
    <location>
        <begin position="740"/>
        <end position="750"/>
    </location>
</feature>
<evidence type="ECO:0000256" key="2">
    <source>
        <dbReference type="ARBA" id="ARBA00022692"/>
    </source>
</evidence>
<feature type="transmembrane region" description="Helical" evidence="6">
    <location>
        <begin position="212"/>
        <end position="230"/>
    </location>
</feature>
<dbReference type="PANTHER" id="PTHR11814">
    <property type="entry name" value="SULFATE TRANSPORTER"/>
    <property type="match status" value="1"/>
</dbReference>